<dbReference type="PANTHER" id="PTHR15351:SF4">
    <property type="entry name" value="ERLIN-2"/>
    <property type="match status" value="1"/>
</dbReference>
<keyword evidence="4 18" id="KW-0812">Transmembrane</keyword>
<name>A0AA40LQG0_CNENI</name>
<evidence type="ECO:0000256" key="3">
    <source>
        <dbReference type="ARBA" id="ARBA00022548"/>
    </source>
</evidence>
<evidence type="ECO:0000256" key="8">
    <source>
        <dbReference type="ARBA" id="ARBA00023098"/>
    </source>
</evidence>
<dbReference type="AlphaFoldDB" id="A0AA40LQG0"/>
<comment type="caution">
    <text evidence="20">The sequence shown here is derived from an EMBL/GenBank/DDBJ whole genome shotgun (WGS) entry which is preliminary data.</text>
</comment>
<dbReference type="PANTHER" id="PTHR15351">
    <property type="entry name" value="ERLIN (ER LIPID RAFT ASSOCIATED PROTEIN) HOMOLOG"/>
    <property type="match status" value="1"/>
</dbReference>
<keyword evidence="5" id="KW-0256">Endoplasmic reticulum</keyword>
<keyword evidence="6" id="KW-0735">Signal-anchor</keyword>
<keyword evidence="10" id="KW-1207">Sterol metabolism</keyword>
<organism evidence="20 21">
    <name type="scientific">Cnephaeus nilssonii</name>
    <name type="common">Northern bat</name>
    <name type="synonym">Eptesicus nilssonii</name>
    <dbReference type="NCBI Taxonomy" id="3371016"/>
    <lineage>
        <taxon>Eukaryota</taxon>
        <taxon>Metazoa</taxon>
        <taxon>Chordata</taxon>
        <taxon>Craniata</taxon>
        <taxon>Vertebrata</taxon>
        <taxon>Euteleostomi</taxon>
        <taxon>Mammalia</taxon>
        <taxon>Eutheria</taxon>
        <taxon>Laurasiatheria</taxon>
        <taxon>Chiroptera</taxon>
        <taxon>Yangochiroptera</taxon>
        <taxon>Vespertilionidae</taxon>
        <taxon>Cnephaeus</taxon>
    </lineage>
</organism>
<comment type="subcellular location">
    <subcellularLocation>
        <location evidence="1">Endoplasmic reticulum membrane</location>
        <topology evidence="1">Single-pass type II membrane protein</topology>
    </subcellularLocation>
</comment>
<dbReference type="GO" id="GO:0031625">
    <property type="term" value="F:ubiquitin protein ligase binding"/>
    <property type="evidence" value="ECO:0007669"/>
    <property type="project" value="InterPro"/>
</dbReference>
<evidence type="ECO:0000256" key="9">
    <source>
        <dbReference type="ARBA" id="ARBA00023136"/>
    </source>
</evidence>
<proteinExistence type="inferred from homology"/>
<sequence length="402" mass="44900">MRDLLSRKGREDKGSRMAQLGAVVAVATSFFCAALFSAVHKIEEGHIGVYYRGGALLTSTSGPGFHLMLPFITSYKSVQTTLQTDEVKNVPCGTSGGVMIYFDRIEVVNFWSQVQNYTADYDKALIFNKIHHELNQFCSVHTLQEVYIELFDQIDENLKLALQQDLTSMAPGLVIQVSIATVGASLMKVHPLFQGMSFLCRKIKDQGELLTLVTLTFTFPSGALFILPQAVRVTKPNIPEAIRRNYELMESEKTKLLIAAQKQKVVEKEAETERKKALIEAEKVAQVAEITYGQKVMEKETEKKISEIEDAAFLAREKAKADAECYTAMKMAEANKLKLTPEYLQLMKYKAIASNSKIYFGKDIPNMFVDSAGSLGKQFESLADKLSFGLEDEPLEADPEEN</sequence>
<evidence type="ECO:0000256" key="1">
    <source>
        <dbReference type="ARBA" id="ARBA00004648"/>
    </source>
</evidence>
<evidence type="ECO:0000256" key="7">
    <source>
        <dbReference type="ARBA" id="ARBA00022989"/>
    </source>
</evidence>
<dbReference type="InterPro" id="IPR033294">
    <property type="entry name" value="Erlin1/2"/>
</dbReference>
<dbReference type="CDD" id="cd03406">
    <property type="entry name" value="SPFH_like_u3"/>
    <property type="match status" value="1"/>
</dbReference>
<evidence type="ECO:0000256" key="17">
    <source>
        <dbReference type="ARBA" id="ARBA00046346"/>
    </source>
</evidence>
<comment type="subunit">
    <text evidence="17">Forms a heteromeric complex with ERLIN1. In complex with ERLIN1, interacts with RNF170. Interacts with activated ITPR1, independently of the degree of ITPR1 polyubiquitination. Interacts with SCAP, INSIG1, SREBF1 and SREBF2 under cholesterol sufficiency conditions; indicative for an association with the SCAP-SREBP-INSIG complex. Probably part of an AMFR/gp78 and INSIG1-containing ubiquitin ligase complex involved in ERAD of HMGCR. Interacts with TMUB1; TMUB1 bridges the association with AMFR. Interacts with SYVN1 and RNF139. Interacts with TMEM259. Interacts with TMEM41B.</text>
</comment>
<dbReference type="GO" id="GO:0015485">
    <property type="term" value="F:cholesterol binding"/>
    <property type="evidence" value="ECO:0007669"/>
    <property type="project" value="TreeGrafter"/>
</dbReference>
<dbReference type="Proteomes" id="UP001177744">
    <property type="component" value="Unassembled WGS sequence"/>
</dbReference>
<keyword evidence="7 18" id="KW-1133">Transmembrane helix</keyword>
<keyword evidence="9 18" id="KW-0472">Membrane</keyword>
<dbReference type="EMBL" id="JAULJE010000006">
    <property type="protein sequence ID" value="KAK1341850.1"/>
    <property type="molecule type" value="Genomic_DNA"/>
</dbReference>
<evidence type="ECO:0000313" key="20">
    <source>
        <dbReference type="EMBL" id="KAK1341850.1"/>
    </source>
</evidence>
<evidence type="ECO:0000259" key="19">
    <source>
        <dbReference type="SMART" id="SM00244"/>
    </source>
</evidence>
<protein>
    <recommendedName>
        <fullName evidence="13">Erlin-2</fullName>
    </recommendedName>
    <alternativeName>
        <fullName evidence="14">Endoplasmic reticulum lipid raft-associated protein 2</fullName>
    </alternativeName>
    <alternativeName>
        <fullName evidence="15">Stomatin-prohibitin-flotillin-HflC/K domain-containing protein 2</fullName>
    </alternativeName>
</protein>
<keyword evidence="3" id="KW-0153">Cholesterol metabolism</keyword>
<dbReference type="Pfam" id="PF01145">
    <property type="entry name" value="Band_7"/>
    <property type="match status" value="1"/>
</dbReference>
<dbReference type="GO" id="GO:0032933">
    <property type="term" value="P:SREBP signaling pathway"/>
    <property type="evidence" value="ECO:0007669"/>
    <property type="project" value="TreeGrafter"/>
</dbReference>
<dbReference type="GO" id="GO:0005789">
    <property type="term" value="C:endoplasmic reticulum membrane"/>
    <property type="evidence" value="ECO:0007669"/>
    <property type="project" value="UniProtKB-SubCell"/>
</dbReference>
<feature type="domain" description="Band 7" evidence="19">
    <location>
        <begin position="37"/>
        <end position="194"/>
    </location>
</feature>
<gene>
    <name evidence="20" type="ORF">QTO34_016601</name>
</gene>
<evidence type="ECO:0000256" key="16">
    <source>
        <dbReference type="ARBA" id="ARBA00045228"/>
    </source>
</evidence>
<feature type="transmembrane region" description="Helical" evidence="18">
    <location>
        <begin position="20"/>
        <end position="39"/>
    </location>
</feature>
<evidence type="ECO:0000256" key="15">
    <source>
        <dbReference type="ARBA" id="ARBA00042551"/>
    </source>
</evidence>
<keyword evidence="8" id="KW-0443">Lipid metabolism</keyword>
<evidence type="ECO:0000313" key="21">
    <source>
        <dbReference type="Proteomes" id="UP001177744"/>
    </source>
</evidence>
<evidence type="ECO:0000256" key="13">
    <source>
        <dbReference type="ARBA" id="ARBA00040568"/>
    </source>
</evidence>
<evidence type="ECO:0000256" key="5">
    <source>
        <dbReference type="ARBA" id="ARBA00022824"/>
    </source>
</evidence>
<feature type="transmembrane region" description="Helical" evidence="18">
    <location>
        <begin position="209"/>
        <end position="227"/>
    </location>
</feature>
<dbReference type="GO" id="GO:0008203">
    <property type="term" value="P:cholesterol metabolic process"/>
    <property type="evidence" value="ECO:0007669"/>
    <property type="project" value="UniProtKB-KW"/>
</dbReference>
<keyword evidence="21" id="KW-1185">Reference proteome</keyword>
<evidence type="ECO:0000256" key="10">
    <source>
        <dbReference type="ARBA" id="ARBA00023166"/>
    </source>
</evidence>
<evidence type="ECO:0000256" key="6">
    <source>
        <dbReference type="ARBA" id="ARBA00022968"/>
    </source>
</evidence>
<dbReference type="InterPro" id="IPR001107">
    <property type="entry name" value="Band_7"/>
</dbReference>
<evidence type="ECO:0000256" key="4">
    <source>
        <dbReference type="ARBA" id="ARBA00022692"/>
    </source>
</evidence>
<evidence type="ECO:0000256" key="12">
    <source>
        <dbReference type="ARBA" id="ARBA00023221"/>
    </source>
</evidence>
<keyword evidence="12" id="KW-0753">Steroid metabolism</keyword>
<keyword evidence="11" id="KW-0325">Glycoprotein</keyword>
<dbReference type="SMART" id="SM00244">
    <property type="entry name" value="PHB"/>
    <property type="match status" value="1"/>
</dbReference>
<comment type="similarity">
    <text evidence="2">Belongs to the band 7/mec-2 family.</text>
</comment>
<reference evidence="20" key="1">
    <citation type="submission" date="2023-06" db="EMBL/GenBank/DDBJ databases">
        <title>Reference genome for the Northern bat (Eptesicus nilssonii), a most northern bat species.</title>
        <authorList>
            <person name="Laine V.N."/>
            <person name="Pulliainen A.T."/>
            <person name="Lilley T.M."/>
        </authorList>
    </citation>
    <scope>NUCLEOTIDE SEQUENCE</scope>
    <source>
        <strain evidence="20">BLF_Eptnil</strain>
        <tissue evidence="20">Kidney</tissue>
    </source>
</reference>
<comment type="function">
    <text evidence="16">Component of the ERLIN1/ERLIN2 complex which mediates the endoplasmic reticulum-associated degradation (ERAD) of inositol 1,4,5-trisphosphate receptors (IP3Rs) such as ITPR1. Promotes sterol-accelerated ERAD of HMGCR probably implicating an AMFR/gp78-containing ubiquitin ligase complex. Involved in regulation of cellular cholesterol homeostasis by regulation the SREBP signaling pathway. May promote ER retention of the SCAP-SREBF complex.</text>
</comment>
<evidence type="ECO:0000256" key="2">
    <source>
        <dbReference type="ARBA" id="ARBA00008164"/>
    </source>
</evidence>
<evidence type="ECO:0000256" key="11">
    <source>
        <dbReference type="ARBA" id="ARBA00023180"/>
    </source>
</evidence>
<evidence type="ECO:0000256" key="14">
    <source>
        <dbReference type="ARBA" id="ARBA00041390"/>
    </source>
</evidence>
<evidence type="ECO:0000256" key="18">
    <source>
        <dbReference type="SAM" id="Phobius"/>
    </source>
</evidence>
<accession>A0AA40LQG0</accession>